<dbReference type="InterPro" id="IPR001585">
    <property type="entry name" value="TAL/FSA"/>
</dbReference>
<keyword evidence="1" id="KW-0704">Schiff base</keyword>
<evidence type="ECO:0000313" key="3">
    <source>
        <dbReference type="Proteomes" id="UP000034706"/>
    </source>
</evidence>
<organism evidence="2 3">
    <name type="scientific">Candidatus Azambacteria bacterium GW2011_GWA2_39_10</name>
    <dbReference type="NCBI Taxonomy" id="1618611"/>
    <lineage>
        <taxon>Bacteria</taxon>
        <taxon>Candidatus Azamiibacteriota</taxon>
    </lineage>
</organism>
<accession>A0A0G0NZH7</accession>
<dbReference type="AlphaFoldDB" id="A0A0G0NZH7"/>
<proteinExistence type="predicted"/>
<dbReference type="Pfam" id="PF00923">
    <property type="entry name" value="TAL_FSA"/>
    <property type="match status" value="1"/>
</dbReference>
<evidence type="ECO:0000313" key="2">
    <source>
        <dbReference type="EMBL" id="KKQ91264.1"/>
    </source>
</evidence>
<evidence type="ECO:0000256" key="1">
    <source>
        <dbReference type="ARBA" id="ARBA00023270"/>
    </source>
</evidence>
<name>A0A0G0NZH7_9BACT</name>
<sequence length="118" mass="13223">SGARYVSIFWGRIRDIPSDTSMYGFYGFKQAKDEGVLDTLDADPAKVVSMTRALLDKSYPGVEIIAGSIRKSTDIRDAGFAGAHIVTVPPKFFPQMAQHFKTDEVVEQFLNDFKKWLT</sequence>
<gene>
    <name evidence="2" type="ORF">UT16_C0019G0001</name>
</gene>
<dbReference type="InterPro" id="IPR013785">
    <property type="entry name" value="Aldolase_TIM"/>
</dbReference>
<protein>
    <submittedName>
        <fullName evidence="2">Putative Transaldolase</fullName>
    </submittedName>
</protein>
<comment type="caution">
    <text evidence="2">The sequence shown here is derived from an EMBL/GenBank/DDBJ whole genome shotgun (WGS) entry which is preliminary data.</text>
</comment>
<feature type="non-terminal residue" evidence="2">
    <location>
        <position position="1"/>
    </location>
</feature>
<dbReference type="Gene3D" id="3.20.20.70">
    <property type="entry name" value="Aldolase class I"/>
    <property type="match status" value="1"/>
</dbReference>
<dbReference type="SUPFAM" id="SSF51569">
    <property type="entry name" value="Aldolase"/>
    <property type="match status" value="1"/>
</dbReference>
<dbReference type="Proteomes" id="UP000034706">
    <property type="component" value="Unassembled WGS sequence"/>
</dbReference>
<dbReference type="EMBL" id="LBVT01000019">
    <property type="protein sequence ID" value="KKQ91264.1"/>
    <property type="molecule type" value="Genomic_DNA"/>
</dbReference>
<reference evidence="2 3" key="1">
    <citation type="journal article" date="2015" name="Nature">
        <title>rRNA introns, odd ribosomes, and small enigmatic genomes across a large radiation of phyla.</title>
        <authorList>
            <person name="Brown C.T."/>
            <person name="Hug L.A."/>
            <person name="Thomas B.C."/>
            <person name="Sharon I."/>
            <person name="Castelle C.J."/>
            <person name="Singh A."/>
            <person name="Wilkins M.J."/>
            <person name="Williams K.H."/>
            <person name="Banfield J.F."/>
        </authorList>
    </citation>
    <scope>NUCLEOTIDE SEQUENCE [LARGE SCALE GENOMIC DNA]</scope>
</reference>
<dbReference type="GO" id="GO:0005975">
    <property type="term" value="P:carbohydrate metabolic process"/>
    <property type="evidence" value="ECO:0007669"/>
    <property type="project" value="InterPro"/>
</dbReference>